<feature type="transmembrane region" description="Helical" evidence="1">
    <location>
        <begin position="433"/>
        <end position="451"/>
    </location>
</feature>
<dbReference type="Pfam" id="PF03140">
    <property type="entry name" value="DUF247"/>
    <property type="match status" value="1"/>
</dbReference>
<protein>
    <submittedName>
        <fullName evidence="2">Uncharacterized protein</fullName>
    </submittedName>
</protein>
<evidence type="ECO:0000313" key="3">
    <source>
        <dbReference type="Proteomes" id="UP001293593"/>
    </source>
</evidence>
<sequence>MYWKQIINPNIIGPEFDDSTSASNFNDSSAWAIELNDLKAQLKIANSMKLPLASSCCIYRVLPKLRKVNEEPYTPKVISIGPYHYGDKNLEAMQELKAWYVNRFLKRNPDKSFEDYFKALEDLEDEIRRSYSEVIQMRSDEFVLMILIDACFIIEFFLDIVCLEGPLAKKLWPTADIKLDLILLENQVPFFVLTHLFNLAFPSGFNGDCGHSFVKLTFDVFVNVFLQEIYPNNETHPKFIRSFNHDSLCQVQHLCDVLRTFYLPNDPPPRGRPCTAMSRSQTTSQLHEAGMKFQADEESSVTKLQCLEKIMLKIPSIVVSDWTETMLRNVVAFEQCHYPLLGYVTDYICLLDILIETREDVEILVRKKIMVNLLSNSNEVASMVNNLCKNVLVTDTNTDYISLYKEMGEFYDNPFHKYKAIFVREYWSTPWKIASLVAATLLLLLTFIQTIKK</sequence>
<dbReference type="Proteomes" id="UP001293593">
    <property type="component" value="Unassembled WGS sequence"/>
</dbReference>
<keyword evidence="3" id="KW-1185">Reference proteome</keyword>
<evidence type="ECO:0000313" key="2">
    <source>
        <dbReference type="EMBL" id="KAK4268108.1"/>
    </source>
</evidence>
<organism evidence="2 3">
    <name type="scientific">Acacia crassicarpa</name>
    <name type="common">northern wattle</name>
    <dbReference type="NCBI Taxonomy" id="499986"/>
    <lineage>
        <taxon>Eukaryota</taxon>
        <taxon>Viridiplantae</taxon>
        <taxon>Streptophyta</taxon>
        <taxon>Embryophyta</taxon>
        <taxon>Tracheophyta</taxon>
        <taxon>Spermatophyta</taxon>
        <taxon>Magnoliopsida</taxon>
        <taxon>eudicotyledons</taxon>
        <taxon>Gunneridae</taxon>
        <taxon>Pentapetalae</taxon>
        <taxon>rosids</taxon>
        <taxon>fabids</taxon>
        <taxon>Fabales</taxon>
        <taxon>Fabaceae</taxon>
        <taxon>Caesalpinioideae</taxon>
        <taxon>mimosoid clade</taxon>
        <taxon>Acacieae</taxon>
        <taxon>Acacia</taxon>
    </lineage>
</organism>
<evidence type="ECO:0000256" key="1">
    <source>
        <dbReference type="SAM" id="Phobius"/>
    </source>
</evidence>
<gene>
    <name evidence="2" type="ORF">QN277_024810</name>
</gene>
<reference evidence="2" key="1">
    <citation type="submission" date="2023-10" db="EMBL/GenBank/DDBJ databases">
        <title>Chromosome-level genome of the transformable northern wattle, Acacia crassicarpa.</title>
        <authorList>
            <person name="Massaro I."/>
            <person name="Sinha N.R."/>
            <person name="Poethig S."/>
            <person name="Leichty A.R."/>
        </authorList>
    </citation>
    <scope>NUCLEOTIDE SEQUENCE</scope>
    <source>
        <strain evidence="2">Acra3RX</strain>
        <tissue evidence="2">Leaf</tissue>
    </source>
</reference>
<dbReference type="InterPro" id="IPR004158">
    <property type="entry name" value="DUF247_pln"/>
</dbReference>
<keyword evidence="1" id="KW-0812">Transmembrane</keyword>
<proteinExistence type="predicted"/>
<dbReference type="PANTHER" id="PTHR31170:SF23">
    <property type="match status" value="1"/>
</dbReference>
<accession>A0AAE1JGU4</accession>
<dbReference type="EMBL" id="JAWXYG010000007">
    <property type="protein sequence ID" value="KAK4268108.1"/>
    <property type="molecule type" value="Genomic_DNA"/>
</dbReference>
<dbReference type="AlphaFoldDB" id="A0AAE1JGU4"/>
<keyword evidence="1" id="KW-1133">Transmembrane helix</keyword>
<keyword evidence="1" id="KW-0472">Membrane</keyword>
<comment type="caution">
    <text evidence="2">The sequence shown here is derived from an EMBL/GenBank/DDBJ whole genome shotgun (WGS) entry which is preliminary data.</text>
</comment>
<dbReference type="PANTHER" id="PTHR31170">
    <property type="entry name" value="BNAC04G53230D PROTEIN"/>
    <property type="match status" value="1"/>
</dbReference>
<name>A0AAE1JGU4_9FABA</name>